<accession>A0A2R4XPT6</accession>
<dbReference type="OrthoDB" id="8576090at2"/>
<dbReference type="Proteomes" id="UP000244571">
    <property type="component" value="Chromosome"/>
</dbReference>
<dbReference type="AlphaFoldDB" id="A0A2R4XPT6"/>
<dbReference type="KEGG" id="boz:DBV39_12965"/>
<dbReference type="InterPro" id="IPR020556">
    <property type="entry name" value="Amidase_CS"/>
</dbReference>
<dbReference type="Gene3D" id="3.90.1300.10">
    <property type="entry name" value="Amidase signature (AS) domain"/>
    <property type="match status" value="1"/>
</dbReference>
<proteinExistence type="predicted"/>
<gene>
    <name evidence="2" type="ORF">DBV39_12965</name>
</gene>
<reference evidence="2 3" key="1">
    <citation type="submission" date="2018-04" db="EMBL/GenBank/DDBJ databases">
        <title>Bordetella sp. HZ20 isolated from seawater.</title>
        <authorList>
            <person name="Sun C."/>
        </authorList>
    </citation>
    <scope>NUCLEOTIDE SEQUENCE [LARGE SCALE GENOMIC DNA]</scope>
    <source>
        <strain evidence="2 3">HZ20</strain>
    </source>
</reference>
<feature type="domain" description="Amidase" evidence="1">
    <location>
        <begin position="36"/>
        <end position="213"/>
    </location>
</feature>
<dbReference type="PANTHER" id="PTHR46310:SF7">
    <property type="entry name" value="AMIDASE 1"/>
    <property type="match status" value="1"/>
</dbReference>
<feature type="domain" description="Amidase" evidence="1">
    <location>
        <begin position="294"/>
        <end position="400"/>
    </location>
</feature>
<dbReference type="Pfam" id="PF01425">
    <property type="entry name" value="Amidase"/>
    <property type="match status" value="2"/>
</dbReference>
<organism evidence="2 3">
    <name type="scientific">Orrella marina</name>
    <dbReference type="NCBI Taxonomy" id="2163011"/>
    <lineage>
        <taxon>Bacteria</taxon>
        <taxon>Pseudomonadati</taxon>
        <taxon>Pseudomonadota</taxon>
        <taxon>Betaproteobacteria</taxon>
        <taxon>Burkholderiales</taxon>
        <taxon>Alcaligenaceae</taxon>
        <taxon>Orrella</taxon>
    </lineage>
</organism>
<evidence type="ECO:0000313" key="3">
    <source>
        <dbReference type="Proteomes" id="UP000244571"/>
    </source>
</evidence>
<dbReference type="EMBL" id="CP028901">
    <property type="protein sequence ID" value="AWB35812.1"/>
    <property type="molecule type" value="Genomic_DNA"/>
</dbReference>
<evidence type="ECO:0000313" key="2">
    <source>
        <dbReference type="EMBL" id="AWB35812.1"/>
    </source>
</evidence>
<dbReference type="PROSITE" id="PS00571">
    <property type="entry name" value="AMIDASES"/>
    <property type="match status" value="1"/>
</dbReference>
<keyword evidence="3" id="KW-1185">Reference proteome</keyword>
<protein>
    <submittedName>
        <fullName evidence="2">Amidase</fullName>
    </submittedName>
</protein>
<dbReference type="InterPro" id="IPR023631">
    <property type="entry name" value="Amidase_dom"/>
</dbReference>
<dbReference type="NCBIfam" id="NF006169">
    <property type="entry name" value="PRK08310.1"/>
    <property type="match status" value="1"/>
</dbReference>
<evidence type="ECO:0000259" key="1">
    <source>
        <dbReference type="Pfam" id="PF01425"/>
    </source>
</evidence>
<dbReference type="InterPro" id="IPR036928">
    <property type="entry name" value="AS_sf"/>
</dbReference>
<sequence>MAQPGRAPDPHHPGPVFSVDDTARAWVPHGRFVITGTPNGSLNGLTFAAKDIYDISGHRTGFGNPVWLDTHQPATLTSPVVQSLLDAGAKLCGKVITDELAYSLNGDNVHYGAPLNTLAPGCVPGGSSSGSAAAVAAQSVDFALGTDTGGSVRIPASYCGVWGIRTTHGAIPVAGVMPLQRSFDTVGWLASKASVFERVAQVLLPSTRHHFDRVLHFDEPWQIADEDLHPLLEAVQTCVAEMPGIKLGTASPLAQNQDLETWRMAYHIAGAYEAWKAHGEWIEQHHPAFGDPIAKRFRFASTVTHAQADAAKSEMSQIRKAVREVLQNNGVMVLPSSASTAPYIDATPEEVDQVRMRTMRITCIAGLAGLPQVSIPLKTAEGKPVGISLLGPAGSDLALLRLAIKTATTLSQS</sequence>
<dbReference type="SUPFAM" id="SSF75304">
    <property type="entry name" value="Amidase signature (AS) enzymes"/>
    <property type="match status" value="1"/>
</dbReference>
<dbReference type="PANTHER" id="PTHR46310">
    <property type="entry name" value="AMIDASE 1"/>
    <property type="match status" value="1"/>
</dbReference>
<name>A0A2R4XPT6_9BURK</name>